<evidence type="ECO:0000256" key="1">
    <source>
        <dbReference type="SAM" id="SignalP"/>
    </source>
</evidence>
<keyword evidence="1" id="KW-0732">Signal</keyword>
<dbReference type="OrthoDB" id="9003270at2"/>
<dbReference type="AlphaFoldDB" id="A0A4R8LJ86"/>
<accession>A0A4R8LJ86</accession>
<organism evidence="2 3">
    <name type="scientific">Paraburkholderia rhizosphaerae</name>
    <dbReference type="NCBI Taxonomy" id="480658"/>
    <lineage>
        <taxon>Bacteria</taxon>
        <taxon>Pseudomonadati</taxon>
        <taxon>Pseudomonadota</taxon>
        <taxon>Betaproteobacteria</taxon>
        <taxon>Burkholderiales</taxon>
        <taxon>Burkholderiaceae</taxon>
        <taxon>Paraburkholderia</taxon>
    </lineage>
</organism>
<dbReference type="Proteomes" id="UP000295509">
    <property type="component" value="Unassembled WGS sequence"/>
</dbReference>
<feature type="signal peptide" evidence="1">
    <location>
        <begin position="1"/>
        <end position="19"/>
    </location>
</feature>
<gene>
    <name evidence="2" type="ORF">BX592_11752</name>
</gene>
<name>A0A4R8LJ86_9BURK</name>
<comment type="caution">
    <text evidence="2">The sequence shown here is derived from an EMBL/GenBank/DDBJ whole genome shotgun (WGS) entry which is preliminary data.</text>
</comment>
<reference evidence="2 3" key="1">
    <citation type="submission" date="2019-03" db="EMBL/GenBank/DDBJ databases">
        <title>Genomic Encyclopedia of Type Strains, Phase III (KMG-III): the genomes of soil and plant-associated and newly described type strains.</title>
        <authorList>
            <person name="Whitman W."/>
        </authorList>
    </citation>
    <scope>NUCLEOTIDE SEQUENCE [LARGE SCALE GENOMIC DNA]</scope>
    <source>
        <strain evidence="2 3">LMG 29544</strain>
    </source>
</reference>
<sequence length="155" mass="16346">MKKNAALALVAVVSLALTACSTDKEAQAARYARHEADLVTAQRNAAVDCSGTAQCDAAWVQTKRYIELHSNTSITRADAFAIDTDVPSSSGDVAFSATRVAKGTSGGATLTLFAQCRAMYGANDEKGSDYDECAEKIIKTQNGYVAFLNSHVTGQ</sequence>
<dbReference type="PROSITE" id="PS51257">
    <property type="entry name" value="PROKAR_LIPOPROTEIN"/>
    <property type="match status" value="1"/>
</dbReference>
<dbReference type="RefSeq" id="WP_134194259.1">
    <property type="nucleotide sequence ID" value="NZ_JBHLUW010000016.1"/>
</dbReference>
<dbReference type="EMBL" id="SORE01000017">
    <property type="protein sequence ID" value="TDY43851.1"/>
    <property type="molecule type" value="Genomic_DNA"/>
</dbReference>
<proteinExistence type="predicted"/>
<evidence type="ECO:0000313" key="2">
    <source>
        <dbReference type="EMBL" id="TDY43851.1"/>
    </source>
</evidence>
<evidence type="ECO:0000313" key="3">
    <source>
        <dbReference type="Proteomes" id="UP000295509"/>
    </source>
</evidence>
<feature type="chain" id="PRO_5020655377" description="Lipoprotein" evidence="1">
    <location>
        <begin position="20"/>
        <end position="155"/>
    </location>
</feature>
<evidence type="ECO:0008006" key="4">
    <source>
        <dbReference type="Google" id="ProtNLM"/>
    </source>
</evidence>
<keyword evidence="3" id="KW-1185">Reference proteome</keyword>
<protein>
    <recommendedName>
        <fullName evidence="4">Lipoprotein</fullName>
    </recommendedName>
</protein>